<reference evidence="2 3" key="1">
    <citation type="journal article" date="2023" name="J. Phycol.">
        <title>Chrysosporum ovalisporum is synonymous with the true-branching cyanobacterium Umezakia natans (Nostocales/Aphanizomenonaceae).</title>
        <authorList>
            <person name="McGregor G.B."/>
            <person name="Sendall B.C."/>
            <person name="Niiyama Y."/>
            <person name="Tuji A."/>
            <person name="Willis A."/>
        </authorList>
    </citation>
    <scope>NUCLEOTIDE SEQUENCE [LARGE SCALE GENOMIC DNA]</scope>
    <source>
        <strain evidence="2 3">FSS-62</strain>
    </source>
</reference>
<dbReference type="AlphaFoldDB" id="A0AA43H1B0"/>
<dbReference type="InterPro" id="IPR046279">
    <property type="entry name" value="DUF6312"/>
</dbReference>
<evidence type="ECO:0000256" key="1">
    <source>
        <dbReference type="SAM" id="MobiDB-lite"/>
    </source>
</evidence>
<gene>
    <name evidence="2" type="ORF">NWP23_14350</name>
</gene>
<feature type="region of interest" description="Disordered" evidence="1">
    <location>
        <begin position="17"/>
        <end position="82"/>
    </location>
</feature>
<comment type="caution">
    <text evidence="2">The sequence shown here is derived from an EMBL/GenBank/DDBJ whole genome shotgun (WGS) entry which is preliminary data.</text>
</comment>
<dbReference type="EMBL" id="JANQDL010000097">
    <property type="protein sequence ID" value="MDH6064910.1"/>
    <property type="molecule type" value="Genomic_DNA"/>
</dbReference>
<dbReference type="GeneID" id="83685218"/>
<dbReference type="Proteomes" id="UP001159370">
    <property type="component" value="Unassembled WGS sequence"/>
</dbReference>
<evidence type="ECO:0000313" key="3">
    <source>
        <dbReference type="Proteomes" id="UP001159370"/>
    </source>
</evidence>
<accession>A0AA43H1B0</accession>
<sequence length="105" mass="12229">MSNKEKLKRVVVLRSDDSFGGEPDLIYGQKQKRRKKRKKQSKSLSPLEKMVRNMAKKQAKASQTYLDRHEESNKKKKNGWIRDLDKNVNKSLSKLGGIKFGRIKL</sequence>
<organism evidence="2 3">
    <name type="scientific">Umezakia ovalisporum FSS-62</name>
    <dbReference type="NCBI Taxonomy" id="2971776"/>
    <lineage>
        <taxon>Bacteria</taxon>
        <taxon>Bacillati</taxon>
        <taxon>Cyanobacteriota</taxon>
        <taxon>Cyanophyceae</taxon>
        <taxon>Nostocales</taxon>
        <taxon>Nodulariaceae</taxon>
        <taxon>Umezakia</taxon>
    </lineage>
</organism>
<name>A0AA43H1B0_9CYAN</name>
<dbReference type="RefSeq" id="WP_280651417.1">
    <property type="nucleotide sequence ID" value="NZ_JANQDL010000097.1"/>
</dbReference>
<proteinExistence type="predicted"/>
<feature type="compositionally biased region" description="Basic residues" evidence="1">
    <location>
        <begin position="30"/>
        <end position="41"/>
    </location>
</feature>
<evidence type="ECO:0000313" key="2">
    <source>
        <dbReference type="EMBL" id="MDH6064910.1"/>
    </source>
</evidence>
<dbReference type="Pfam" id="PF19831">
    <property type="entry name" value="DUF6312"/>
    <property type="match status" value="1"/>
</dbReference>
<protein>
    <submittedName>
        <fullName evidence="2">Uncharacterized protein</fullName>
    </submittedName>
</protein>